<feature type="region of interest" description="Disordered" evidence="2">
    <location>
        <begin position="673"/>
        <end position="697"/>
    </location>
</feature>
<protein>
    <recommendedName>
        <fullName evidence="7">Up-regulated during septation protein 1 domain-containing protein</fullName>
    </recommendedName>
</protein>
<reference evidence="5" key="1">
    <citation type="journal article" date="2020" name="Stud. Mycol.">
        <title>101 Dothideomycetes genomes: a test case for predicting lifestyles and emergence of pathogens.</title>
        <authorList>
            <person name="Haridas S."/>
            <person name="Albert R."/>
            <person name="Binder M."/>
            <person name="Bloem J."/>
            <person name="Labutti K."/>
            <person name="Salamov A."/>
            <person name="Andreopoulos B."/>
            <person name="Baker S."/>
            <person name="Barry K."/>
            <person name="Bills G."/>
            <person name="Bluhm B."/>
            <person name="Cannon C."/>
            <person name="Castanera R."/>
            <person name="Culley D."/>
            <person name="Daum C."/>
            <person name="Ezra D."/>
            <person name="Gonzalez J."/>
            <person name="Henrissat B."/>
            <person name="Kuo A."/>
            <person name="Liang C."/>
            <person name="Lipzen A."/>
            <person name="Lutzoni F."/>
            <person name="Magnuson J."/>
            <person name="Mondo S."/>
            <person name="Nolan M."/>
            <person name="Ohm R."/>
            <person name="Pangilinan J."/>
            <person name="Park H.-J."/>
            <person name="Ramirez L."/>
            <person name="Alfaro M."/>
            <person name="Sun H."/>
            <person name="Tritt A."/>
            <person name="Yoshinaga Y."/>
            <person name="Zwiers L.-H."/>
            <person name="Turgeon B."/>
            <person name="Goodwin S."/>
            <person name="Spatafora J."/>
            <person name="Crous P."/>
            <person name="Grigoriev I."/>
        </authorList>
    </citation>
    <scope>NUCLEOTIDE SEQUENCE</scope>
    <source>
        <strain evidence="5">CBS 133067</strain>
    </source>
</reference>
<evidence type="ECO:0000259" key="3">
    <source>
        <dbReference type="Pfam" id="PF15456"/>
    </source>
</evidence>
<feature type="region of interest" description="Disordered" evidence="2">
    <location>
        <begin position="182"/>
        <end position="216"/>
    </location>
</feature>
<feature type="region of interest" description="Disordered" evidence="2">
    <location>
        <begin position="903"/>
        <end position="922"/>
    </location>
</feature>
<dbReference type="EMBL" id="ML978121">
    <property type="protein sequence ID" value="KAF2103853.1"/>
    <property type="molecule type" value="Genomic_DNA"/>
</dbReference>
<gene>
    <name evidence="5" type="ORF">NA57DRAFT_70062</name>
</gene>
<proteinExistence type="predicted"/>
<keyword evidence="1" id="KW-0175">Coiled coil</keyword>
<feature type="compositionally biased region" description="Basic and acidic residues" evidence="2">
    <location>
        <begin position="199"/>
        <end position="211"/>
    </location>
</feature>
<evidence type="ECO:0000256" key="2">
    <source>
        <dbReference type="SAM" id="MobiDB-lite"/>
    </source>
</evidence>
<feature type="region of interest" description="Disordered" evidence="2">
    <location>
        <begin position="1025"/>
        <end position="1051"/>
    </location>
</feature>
<feature type="compositionally biased region" description="Basic and acidic residues" evidence="2">
    <location>
        <begin position="913"/>
        <end position="922"/>
    </location>
</feature>
<feature type="compositionally biased region" description="Polar residues" evidence="2">
    <location>
        <begin position="1036"/>
        <end position="1051"/>
    </location>
</feature>
<feature type="region of interest" description="Disordered" evidence="2">
    <location>
        <begin position="761"/>
        <end position="786"/>
    </location>
</feature>
<dbReference type="Pfam" id="PF15456">
    <property type="entry name" value="Uds1"/>
    <property type="match status" value="1"/>
</dbReference>
<dbReference type="AlphaFoldDB" id="A0A9P4IR53"/>
<evidence type="ECO:0000256" key="1">
    <source>
        <dbReference type="SAM" id="Coils"/>
    </source>
</evidence>
<feature type="coiled-coil region" evidence="1">
    <location>
        <begin position="340"/>
        <end position="367"/>
    </location>
</feature>
<dbReference type="OrthoDB" id="5569911at2759"/>
<dbReference type="PANTHER" id="PTHR23159">
    <property type="entry name" value="CENTROSOMAL PROTEIN 2"/>
    <property type="match status" value="1"/>
</dbReference>
<feature type="region of interest" description="Disordered" evidence="2">
    <location>
        <begin position="31"/>
        <end position="76"/>
    </location>
</feature>
<feature type="region of interest" description="Disordered" evidence="2">
    <location>
        <begin position="818"/>
        <end position="849"/>
    </location>
</feature>
<evidence type="ECO:0000313" key="6">
    <source>
        <dbReference type="Proteomes" id="UP000799772"/>
    </source>
</evidence>
<name>A0A9P4IR53_9PEZI</name>
<keyword evidence="6" id="KW-1185">Reference proteome</keyword>
<evidence type="ECO:0000259" key="4">
    <source>
        <dbReference type="Pfam" id="PF25078"/>
    </source>
</evidence>
<evidence type="ECO:0008006" key="7">
    <source>
        <dbReference type="Google" id="ProtNLM"/>
    </source>
</evidence>
<dbReference type="Proteomes" id="UP000799772">
    <property type="component" value="Unassembled WGS sequence"/>
</dbReference>
<dbReference type="InterPro" id="IPR056703">
    <property type="entry name" value="DUF7801"/>
</dbReference>
<organism evidence="5 6">
    <name type="scientific">Rhizodiscina lignyota</name>
    <dbReference type="NCBI Taxonomy" id="1504668"/>
    <lineage>
        <taxon>Eukaryota</taxon>
        <taxon>Fungi</taxon>
        <taxon>Dikarya</taxon>
        <taxon>Ascomycota</taxon>
        <taxon>Pezizomycotina</taxon>
        <taxon>Dothideomycetes</taxon>
        <taxon>Pleosporomycetidae</taxon>
        <taxon>Aulographales</taxon>
        <taxon>Rhizodiscinaceae</taxon>
        <taxon>Rhizodiscina</taxon>
    </lineage>
</organism>
<dbReference type="Pfam" id="PF25078">
    <property type="entry name" value="DUF7801"/>
    <property type="match status" value="1"/>
</dbReference>
<feature type="domain" description="DUF7801" evidence="4">
    <location>
        <begin position="841"/>
        <end position="974"/>
    </location>
</feature>
<evidence type="ECO:0000313" key="5">
    <source>
        <dbReference type="EMBL" id="KAF2103853.1"/>
    </source>
</evidence>
<feature type="compositionally biased region" description="Basic and acidic residues" evidence="2">
    <location>
        <begin position="837"/>
        <end position="849"/>
    </location>
</feature>
<dbReference type="PANTHER" id="PTHR23159:SF31">
    <property type="entry name" value="CENTROSOME-ASSOCIATED PROTEIN CEP250 ISOFORM X1"/>
    <property type="match status" value="1"/>
</dbReference>
<feature type="compositionally biased region" description="Basic and acidic residues" evidence="2">
    <location>
        <begin position="1025"/>
        <end position="1035"/>
    </location>
</feature>
<feature type="compositionally biased region" description="Low complexity" evidence="2">
    <location>
        <begin position="45"/>
        <end position="58"/>
    </location>
</feature>
<feature type="coiled-coil region" evidence="1">
    <location>
        <begin position="410"/>
        <end position="484"/>
    </location>
</feature>
<accession>A0A9P4IR53</accession>
<sequence length="1051" mass="118571">MQNGGYNRPVYQNPAAMNGYGNYANYAPSPSASSMYSPVVPHSGPQLQAPLQDPDLLPSNARYGLSGTARQTPPSDALLNGYTNRMINGVNYRSENGGGPALGHQRKMSQLLNINDPVAMHLLVETALGDSITYDVLSFDEVERLKKELNALAPRIESVRKRLALESKVRDAALSLNRLYRKNSESPKANRRSSTSAPSRKERESINKTEDELNSANKKCADLSRELYSLEARQQKCQTQLLMHTAGVLQMTHNGPVAKRNLQEFQNVPEGMVNGINGGRPDSPASIYTYENSRIDRNLTRGDRDDFDDRSLYKTPDEMYSFPFDGSSKTERSMHIQKDLATLGHRLEDLNARLKDAITQANDGNAAVSPLEAPQEGETATMASVTRQMDSMAQNLDTLAATTSSLSQENRELEFSLQQSQQQVNDALAQKEYALQQSQQQMNDVLIQKDQEYEEVIAQQNADIERYRINAANMELQMGEVQQRSATMLDPDILLRIEFFNKQLYGLLNASHAAGFKQQETPPPPSFDERDPDAEVEYMERAIGSLSRLYQDLLNIAEGARAREEQNEIDRERAVLEKERADQMETTLVGLWSIVLAGEEDEIERIRAAGEEDDMVFDPNEQFSLPSFSKKVQWLVGQSTELREQLIKYEGQYNAAKEELLEQMANMERDKGEEITNAHSLREEKERELTNAHSMRQEKEQELMAIHAQLETARGHESRVAELEQQLQAQEEELKTMQDALEASRATTAERQNTLQSLRQQLVQKDEEMTTMRNEPRSSNEDKEEIERLESELVDITSELTLAKAELDTATAERQKALQSVQQQLAQKDAEVTTMRDAPKGSDEDKQEIERLETELIRLTTELTIAKAELDGAYGSRAERKKEVDGETQRALEEAQAQIATLQAQMNGGRGPSAREKELEDELKDTLKEFEELTKASVEAERDRDKLEAVIDGLREKIEGTEAALNEERVRWLGVKSPGDGGGEKPELTSVTTMRAEFKKMMRETRLEGVKALRAEQEERKKLEQQLKQVRRDQQGAKQSGLRQMFSAVTG</sequence>
<dbReference type="InterPro" id="IPR029191">
    <property type="entry name" value="Uds1"/>
</dbReference>
<feature type="domain" description="Up-regulated during septation protein 1" evidence="3">
    <location>
        <begin position="120"/>
        <end position="252"/>
    </location>
</feature>
<feature type="compositionally biased region" description="Basic and acidic residues" evidence="2">
    <location>
        <begin position="764"/>
        <end position="786"/>
    </location>
</feature>
<comment type="caution">
    <text evidence="5">The sequence shown here is derived from an EMBL/GenBank/DDBJ whole genome shotgun (WGS) entry which is preliminary data.</text>
</comment>